<dbReference type="SUPFAM" id="SSF75217">
    <property type="entry name" value="alpha/beta knot"/>
    <property type="match status" value="1"/>
</dbReference>
<dbReference type="PANTHER" id="PTHR43191">
    <property type="entry name" value="RRNA METHYLTRANSFERASE 3"/>
    <property type="match status" value="1"/>
</dbReference>
<dbReference type="GO" id="GO:0032259">
    <property type="term" value="P:methylation"/>
    <property type="evidence" value="ECO:0007669"/>
    <property type="project" value="UniProtKB-KW"/>
</dbReference>
<dbReference type="InterPro" id="IPR051259">
    <property type="entry name" value="rRNA_Methyltransferase"/>
</dbReference>
<keyword evidence="3 5" id="KW-0808">Transferase</keyword>
<dbReference type="InterPro" id="IPR013123">
    <property type="entry name" value="SpoU_subst-bd"/>
</dbReference>
<evidence type="ECO:0000259" key="4">
    <source>
        <dbReference type="SMART" id="SM00967"/>
    </source>
</evidence>
<organism evidence="5 6">
    <name type="scientific">Aquisalibacillus elongatus</name>
    <dbReference type="NCBI Taxonomy" id="485577"/>
    <lineage>
        <taxon>Bacteria</taxon>
        <taxon>Bacillati</taxon>
        <taxon>Bacillota</taxon>
        <taxon>Bacilli</taxon>
        <taxon>Bacillales</taxon>
        <taxon>Bacillaceae</taxon>
        <taxon>Aquisalibacillus</taxon>
    </lineage>
</organism>
<dbReference type="AlphaFoldDB" id="A0A3N5BCF2"/>
<dbReference type="InterPro" id="IPR029028">
    <property type="entry name" value="Alpha/beta_knot_MTases"/>
</dbReference>
<dbReference type="SMART" id="SM00967">
    <property type="entry name" value="SpoU_sub_bind"/>
    <property type="match status" value="1"/>
</dbReference>
<keyword evidence="6" id="KW-1185">Reference proteome</keyword>
<dbReference type="InterPro" id="IPR029064">
    <property type="entry name" value="Ribosomal_eL30-like_sf"/>
</dbReference>
<proteinExistence type="inferred from homology"/>
<dbReference type="Pfam" id="PF22435">
    <property type="entry name" value="MRM3-like_sub_bind"/>
    <property type="match status" value="1"/>
</dbReference>
<dbReference type="SUPFAM" id="SSF55315">
    <property type="entry name" value="L30e-like"/>
    <property type="match status" value="1"/>
</dbReference>
<evidence type="ECO:0000256" key="1">
    <source>
        <dbReference type="ARBA" id="ARBA00007228"/>
    </source>
</evidence>
<dbReference type="Pfam" id="PF00588">
    <property type="entry name" value="SpoU_methylase"/>
    <property type="match status" value="1"/>
</dbReference>
<dbReference type="Gene3D" id="3.30.1330.30">
    <property type="match status" value="1"/>
</dbReference>
<sequence length="248" mass="27885">MIESKQNKQVKEWKKLHRKKYRDQSGLFLIEGWHLIHEVSKSEWIIDTLILNENETLPENLESYPVERVSEQVFKDLSQTESPQGVMAVVKQKNDFELSHLKKVLLIDAVQDPGNVGTMIRSALAFHVDLVVIGSGSVDLFNDKVIRSTQGALFHLPVVRGVLTDWIDDLKQQSIPVYGTALDRNAMPLREVQSSEYALVVGNEGQGVSEDILSVVDEKLYIPIHSKSESLNVGVATSIALYHLQDLT</sequence>
<protein>
    <submittedName>
        <fullName evidence="5">TrmH family RNA methyltransferase</fullName>
    </submittedName>
</protein>
<comment type="caution">
    <text evidence="5">The sequence shown here is derived from an EMBL/GenBank/DDBJ whole genome shotgun (WGS) entry which is preliminary data.</text>
</comment>
<evidence type="ECO:0000313" key="5">
    <source>
        <dbReference type="EMBL" id="RPF55416.1"/>
    </source>
</evidence>
<gene>
    <name evidence="5" type="ORF">EDC24_0289</name>
</gene>
<feature type="domain" description="RNA 2-O ribose methyltransferase substrate binding" evidence="4">
    <location>
        <begin position="29"/>
        <end position="96"/>
    </location>
</feature>
<dbReference type="Gene3D" id="3.40.1280.10">
    <property type="match status" value="1"/>
</dbReference>
<name>A0A3N5BCF2_9BACI</name>
<reference evidence="5 6" key="1">
    <citation type="submission" date="2018-11" db="EMBL/GenBank/DDBJ databases">
        <title>Genomic Encyclopedia of Type Strains, Phase IV (KMG-IV): sequencing the most valuable type-strain genomes for metagenomic binning, comparative biology and taxonomic classification.</title>
        <authorList>
            <person name="Goeker M."/>
        </authorList>
    </citation>
    <scope>NUCLEOTIDE SEQUENCE [LARGE SCALE GENOMIC DNA]</scope>
    <source>
        <strain evidence="5 6">DSM 18090</strain>
    </source>
</reference>
<dbReference type="EMBL" id="RKRF01000007">
    <property type="protein sequence ID" value="RPF55416.1"/>
    <property type="molecule type" value="Genomic_DNA"/>
</dbReference>
<dbReference type="CDD" id="cd18095">
    <property type="entry name" value="SpoU-like_rRNA-MTase"/>
    <property type="match status" value="1"/>
</dbReference>
<dbReference type="InterPro" id="IPR001537">
    <property type="entry name" value="SpoU_MeTrfase"/>
</dbReference>
<dbReference type="GO" id="GO:0008173">
    <property type="term" value="F:RNA methyltransferase activity"/>
    <property type="evidence" value="ECO:0007669"/>
    <property type="project" value="InterPro"/>
</dbReference>
<dbReference type="GO" id="GO:0003723">
    <property type="term" value="F:RNA binding"/>
    <property type="evidence" value="ECO:0007669"/>
    <property type="project" value="InterPro"/>
</dbReference>
<dbReference type="PANTHER" id="PTHR43191:SF2">
    <property type="entry name" value="RRNA METHYLTRANSFERASE 3, MITOCHONDRIAL"/>
    <property type="match status" value="1"/>
</dbReference>
<dbReference type="Proteomes" id="UP000276443">
    <property type="component" value="Unassembled WGS sequence"/>
</dbReference>
<dbReference type="GO" id="GO:0005737">
    <property type="term" value="C:cytoplasm"/>
    <property type="evidence" value="ECO:0007669"/>
    <property type="project" value="UniProtKB-ARBA"/>
</dbReference>
<accession>A0A3N5BCF2</accession>
<dbReference type="InterPro" id="IPR053888">
    <property type="entry name" value="MRM3-like_sub_bind"/>
</dbReference>
<comment type="similarity">
    <text evidence="1">Belongs to the class IV-like SAM-binding methyltransferase superfamily. RNA methyltransferase TrmH family.</text>
</comment>
<dbReference type="GO" id="GO:0006396">
    <property type="term" value="P:RNA processing"/>
    <property type="evidence" value="ECO:0007669"/>
    <property type="project" value="InterPro"/>
</dbReference>
<evidence type="ECO:0000256" key="2">
    <source>
        <dbReference type="ARBA" id="ARBA00022603"/>
    </source>
</evidence>
<evidence type="ECO:0000256" key="3">
    <source>
        <dbReference type="ARBA" id="ARBA00022679"/>
    </source>
</evidence>
<keyword evidence="2 5" id="KW-0489">Methyltransferase</keyword>
<evidence type="ECO:0000313" key="6">
    <source>
        <dbReference type="Proteomes" id="UP000276443"/>
    </source>
</evidence>
<dbReference type="InterPro" id="IPR029026">
    <property type="entry name" value="tRNA_m1G_MTases_N"/>
</dbReference>